<evidence type="ECO:0000259" key="5">
    <source>
        <dbReference type="Pfam" id="PF00149"/>
    </source>
</evidence>
<proteinExistence type="inferred from homology"/>
<dbReference type="GO" id="GO:0046872">
    <property type="term" value="F:metal ion binding"/>
    <property type="evidence" value="ECO:0007669"/>
    <property type="project" value="UniProtKB-KW"/>
</dbReference>
<dbReference type="Pfam" id="PF12694">
    <property type="entry name" value="cpYpsA"/>
    <property type="match status" value="1"/>
</dbReference>
<evidence type="ECO:0000256" key="1">
    <source>
        <dbReference type="ARBA" id="ARBA00022723"/>
    </source>
</evidence>
<dbReference type="InterPro" id="IPR050884">
    <property type="entry name" value="CNP_phosphodiesterase-III"/>
</dbReference>
<dbReference type="AlphaFoldDB" id="A0A3N1Y866"/>
<keyword evidence="2" id="KW-0378">Hydrolase</keyword>
<dbReference type="SUPFAM" id="SSF56300">
    <property type="entry name" value="Metallo-dependent phosphatases"/>
    <property type="match status" value="1"/>
</dbReference>
<dbReference type="InterPro" id="IPR024755">
    <property type="entry name" value="cpYpsA"/>
</dbReference>
<keyword evidence="3" id="KW-0408">Iron</keyword>
<dbReference type="PANTHER" id="PTHR42988:SF2">
    <property type="entry name" value="CYCLIC NUCLEOTIDE PHOSPHODIESTERASE CBUA0032-RELATED"/>
    <property type="match status" value="1"/>
</dbReference>
<organism evidence="6 7">
    <name type="scientific">Inmirania thermothiophila</name>
    <dbReference type="NCBI Taxonomy" id="1750597"/>
    <lineage>
        <taxon>Bacteria</taxon>
        <taxon>Pseudomonadati</taxon>
        <taxon>Pseudomonadota</taxon>
        <taxon>Gammaproteobacteria</taxon>
        <taxon>Chromatiales</taxon>
        <taxon>Ectothiorhodospiraceae</taxon>
        <taxon>Inmirania</taxon>
    </lineage>
</organism>
<evidence type="ECO:0000256" key="4">
    <source>
        <dbReference type="ARBA" id="ARBA00025742"/>
    </source>
</evidence>
<name>A0A3N1Y866_9GAMM</name>
<feature type="domain" description="Calcineurin-like phosphoesterase" evidence="5">
    <location>
        <begin position="1"/>
        <end position="190"/>
    </location>
</feature>
<dbReference type="InterPro" id="IPR029052">
    <property type="entry name" value="Metallo-depent_PP-like"/>
</dbReference>
<dbReference type="Proteomes" id="UP000276634">
    <property type="component" value="Unassembled WGS sequence"/>
</dbReference>
<evidence type="ECO:0000313" key="7">
    <source>
        <dbReference type="Proteomes" id="UP000276634"/>
    </source>
</evidence>
<sequence length="402" mass="43293">MKILQLTDTHLFADPAARLKGVDPRARLRAVVTHACAWHPEPALVLATGDLVHDETEAGYRLLRRELDRLGAPLRALPGNHDHPGRLARVFGAGAGAPWAGGRWRVLPLDGRVAGRDGGRWHRREARRLERLLAGWPARVHLLVATHHQPLPVGSPWIDAMGLAGGRNLLGRLALDGRARALVCGHVHQPFEARLAGIRILATPAVSVQFRPRTRDPRPEPGLPGYRWLRLGPDGAVETGIERVPPGAPLLRRIVSGGQSGVDRAALDVALALGLPAGGWCPAGRRAEDGPIPARYPLRETPSADYAQRTAWNVRDSDATLILHRGPLAGGTRLTRELAERHGRPCLCIDLAAVPDPAAVRRWLTAHGVGSLNVAGPRETQSPGIGAEAAAFLRRLLLDPDA</sequence>
<comment type="caution">
    <text evidence="6">The sequence shown here is derived from an EMBL/GenBank/DDBJ whole genome shotgun (WGS) entry which is preliminary data.</text>
</comment>
<dbReference type="EMBL" id="RJVI01000001">
    <property type="protein sequence ID" value="ROR35013.1"/>
    <property type="molecule type" value="Genomic_DNA"/>
</dbReference>
<keyword evidence="1" id="KW-0479">Metal-binding</keyword>
<comment type="similarity">
    <text evidence="4">Belongs to the cyclic nucleotide phosphodiesterase class-III family.</text>
</comment>
<dbReference type="RefSeq" id="WP_123400665.1">
    <property type="nucleotide sequence ID" value="NZ_RJVI01000001.1"/>
</dbReference>
<dbReference type="PANTHER" id="PTHR42988">
    <property type="entry name" value="PHOSPHOHYDROLASE"/>
    <property type="match status" value="1"/>
</dbReference>
<evidence type="ECO:0000313" key="6">
    <source>
        <dbReference type="EMBL" id="ROR35013.1"/>
    </source>
</evidence>
<evidence type="ECO:0000256" key="2">
    <source>
        <dbReference type="ARBA" id="ARBA00022801"/>
    </source>
</evidence>
<keyword evidence="7" id="KW-1185">Reference proteome</keyword>
<dbReference type="GO" id="GO:0016787">
    <property type="term" value="F:hydrolase activity"/>
    <property type="evidence" value="ECO:0007669"/>
    <property type="project" value="UniProtKB-KW"/>
</dbReference>
<dbReference type="Gene3D" id="3.40.50.450">
    <property type="match status" value="1"/>
</dbReference>
<dbReference type="OrthoDB" id="9784378at2"/>
<evidence type="ECO:0000256" key="3">
    <source>
        <dbReference type="ARBA" id="ARBA00023004"/>
    </source>
</evidence>
<dbReference type="SUPFAM" id="SSF102405">
    <property type="entry name" value="MCP/YpsA-like"/>
    <property type="match status" value="1"/>
</dbReference>
<dbReference type="InterPro" id="IPR004843">
    <property type="entry name" value="Calcineurin-like_PHP"/>
</dbReference>
<reference evidence="6 7" key="1">
    <citation type="submission" date="2018-11" db="EMBL/GenBank/DDBJ databases">
        <title>Genomic Encyclopedia of Type Strains, Phase IV (KMG-IV): sequencing the most valuable type-strain genomes for metagenomic binning, comparative biology and taxonomic classification.</title>
        <authorList>
            <person name="Goeker M."/>
        </authorList>
    </citation>
    <scope>NUCLEOTIDE SEQUENCE [LARGE SCALE GENOMIC DNA]</scope>
    <source>
        <strain evidence="6 7">DSM 100275</strain>
    </source>
</reference>
<dbReference type="Gene3D" id="3.60.21.10">
    <property type="match status" value="1"/>
</dbReference>
<protein>
    <submittedName>
        <fullName evidence="6">3',5'-cyclic AMP phosphodiesterase CpdA</fullName>
    </submittedName>
</protein>
<gene>
    <name evidence="6" type="ORF">EDC57_0930</name>
</gene>
<accession>A0A3N1Y866</accession>
<dbReference type="Pfam" id="PF00149">
    <property type="entry name" value="Metallophos"/>
    <property type="match status" value="1"/>
</dbReference>